<dbReference type="EMBL" id="JBHSMT010000008">
    <property type="protein sequence ID" value="MFC5473244.1"/>
    <property type="molecule type" value="Genomic_DNA"/>
</dbReference>
<comment type="caution">
    <text evidence="1">The sequence shown here is derived from an EMBL/GenBank/DDBJ whole genome shotgun (WGS) entry which is preliminary data.</text>
</comment>
<sequence>MYQYIYSDQDDRSAAGNPMQLLSASRTVPALLRQLVARILTPAGVHGL</sequence>
<evidence type="ECO:0000313" key="1">
    <source>
        <dbReference type="EMBL" id="MFC5473244.1"/>
    </source>
</evidence>
<organism evidence="1 2">
    <name type="scientific">Paraherbaspirillum soli</name>
    <dbReference type="NCBI Taxonomy" id="631222"/>
    <lineage>
        <taxon>Bacteria</taxon>
        <taxon>Pseudomonadati</taxon>
        <taxon>Pseudomonadota</taxon>
        <taxon>Betaproteobacteria</taxon>
        <taxon>Burkholderiales</taxon>
        <taxon>Oxalobacteraceae</taxon>
        <taxon>Paraherbaspirillum</taxon>
    </lineage>
</organism>
<dbReference type="Proteomes" id="UP001596045">
    <property type="component" value="Unassembled WGS sequence"/>
</dbReference>
<accession>A0ABW0M611</accession>
<keyword evidence="2" id="KW-1185">Reference proteome</keyword>
<dbReference type="RefSeq" id="WP_378995456.1">
    <property type="nucleotide sequence ID" value="NZ_JBHSMT010000008.1"/>
</dbReference>
<name>A0ABW0M611_9BURK</name>
<protein>
    <submittedName>
        <fullName evidence="1">Uncharacterized protein</fullName>
    </submittedName>
</protein>
<reference evidence="2" key="1">
    <citation type="journal article" date="2019" name="Int. J. Syst. Evol. Microbiol.">
        <title>The Global Catalogue of Microorganisms (GCM) 10K type strain sequencing project: providing services to taxonomists for standard genome sequencing and annotation.</title>
        <authorList>
            <consortium name="The Broad Institute Genomics Platform"/>
            <consortium name="The Broad Institute Genome Sequencing Center for Infectious Disease"/>
            <person name="Wu L."/>
            <person name="Ma J."/>
        </authorList>
    </citation>
    <scope>NUCLEOTIDE SEQUENCE [LARGE SCALE GENOMIC DNA]</scope>
    <source>
        <strain evidence="2">JCM 17066</strain>
    </source>
</reference>
<evidence type="ECO:0000313" key="2">
    <source>
        <dbReference type="Proteomes" id="UP001596045"/>
    </source>
</evidence>
<proteinExistence type="predicted"/>
<gene>
    <name evidence="1" type="ORF">ACFPM8_04680</name>
</gene>